<feature type="signal peptide" evidence="1">
    <location>
        <begin position="1"/>
        <end position="29"/>
    </location>
</feature>
<name>A0A131Z9P8_RHIAP</name>
<evidence type="ECO:0000313" key="2">
    <source>
        <dbReference type="EMBL" id="JAP88017.1"/>
    </source>
</evidence>
<evidence type="ECO:0008006" key="3">
    <source>
        <dbReference type="Google" id="ProtNLM"/>
    </source>
</evidence>
<feature type="chain" id="PRO_5007287148" description="Secreted protein" evidence="1">
    <location>
        <begin position="30"/>
        <end position="84"/>
    </location>
</feature>
<keyword evidence="1" id="KW-0732">Signal</keyword>
<evidence type="ECO:0000256" key="1">
    <source>
        <dbReference type="SAM" id="SignalP"/>
    </source>
</evidence>
<proteinExistence type="predicted"/>
<dbReference type="EMBL" id="GEDV01000540">
    <property type="protein sequence ID" value="JAP88017.1"/>
    <property type="molecule type" value="Transcribed_RNA"/>
</dbReference>
<organism evidence="2">
    <name type="scientific">Rhipicephalus appendiculatus</name>
    <name type="common">Brown ear tick</name>
    <dbReference type="NCBI Taxonomy" id="34631"/>
    <lineage>
        <taxon>Eukaryota</taxon>
        <taxon>Metazoa</taxon>
        <taxon>Ecdysozoa</taxon>
        <taxon>Arthropoda</taxon>
        <taxon>Chelicerata</taxon>
        <taxon>Arachnida</taxon>
        <taxon>Acari</taxon>
        <taxon>Parasitiformes</taxon>
        <taxon>Ixodida</taxon>
        <taxon>Ixodoidea</taxon>
        <taxon>Ixodidae</taxon>
        <taxon>Rhipicephalinae</taxon>
        <taxon>Rhipicephalus</taxon>
        <taxon>Rhipicephalus</taxon>
    </lineage>
</organism>
<sequence length="84" mass="9400">GSKIRSKEMKAKHLILLTLLAVCASKTVAHHLGINKAIAVEQRIFDMQETCPRDPCTDDGECLTCTCLPVEGNKERYCIFLQNH</sequence>
<protein>
    <recommendedName>
        <fullName evidence="3">Secreted protein</fullName>
    </recommendedName>
</protein>
<reference evidence="2" key="1">
    <citation type="journal article" date="2016" name="Ticks Tick Borne Dis.">
        <title>De novo assembly and annotation of the salivary gland transcriptome of Rhipicephalus appendiculatus male and female ticks during blood feeding.</title>
        <authorList>
            <person name="de Castro M.H."/>
            <person name="de Klerk D."/>
            <person name="Pienaar R."/>
            <person name="Latif A.A."/>
            <person name="Rees D.J."/>
            <person name="Mans B.J."/>
        </authorList>
    </citation>
    <scope>NUCLEOTIDE SEQUENCE</scope>
    <source>
        <tissue evidence="2">Salivary glands</tissue>
    </source>
</reference>
<feature type="non-terminal residue" evidence="2">
    <location>
        <position position="1"/>
    </location>
</feature>
<dbReference type="AlphaFoldDB" id="A0A131Z9P8"/>
<accession>A0A131Z9P8</accession>